<dbReference type="Proteomes" id="UP001433268">
    <property type="component" value="Unassembled WGS sequence"/>
</dbReference>
<comment type="caution">
    <text evidence="2">The sequence shown here is derived from an EMBL/GenBank/DDBJ whole genome shotgun (WGS) entry which is preliminary data.</text>
</comment>
<dbReference type="GeneID" id="92048063"/>
<feature type="domain" description="Calcineurin-like phosphoesterase" evidence="1">
    <location>
        <begin position="4"/>
        <end position="249"/>
    </location>
</feature>
<protein>
    <submittedName>
        <fullName evidence="2">Acyl-CoA dehydrogenase mitochondrial</fullName>
    </submittedName>
</protein>
<dbReference type="PANTHER" id="PTHR37844:SF2">
    <property type="entry name" value="SER_THR PROTEIN PHOSPHATASE SUPERFAMILY (AFU_ORTHOLOGUE AFUA_1G14840)"/>
    <property type="match status" value="1"/>
</dbReference>
<accession>A0ABR1VGZ6</accession>
<dbReference type="Gene3D" id="3.60.21.10">
    <property type="match status" value="1"/>
</dbReference>
<dbReference type="EMBL" id="JAQQWN010000008">
    <property type="protein sequence ID" value="KAK8070485.1"/>
    <property type="molecule type" value="Genomic_DNA"/>
</dbReference>
<evidence type="ECO:0000313" key="3">
    <source>
        <dbReference type="Proteomes" id="UP001433268"/>
    </source>
</evidence>
<evidence type="ECO:0000313" key="2">
    <source>
        <dbReference type="EMBL" id="KAK8070485.1"/>
    </source>
</evidence>
<dbReference type="InterPro" id="IPR029052">
    <property type="entry name" value="Metallo-depent_PP-like"/>
</dbReference>
<name>A0ABR1VGZ6_9PEZI</name>
<dbReference type="RefSeq" id="XP_066664293.1">
    <property type="nucleotide sequence ID" value="XM_066815003.1"/>
</dbReference>
<reference evidence="2 3" key="1">
    <citation type="submission" date="2023-01" db="EMBL/GenBank/DDBJ databases">
        <title>Analysis of 21 Apiospora genomes using comparative genomics revels a genus with tremendous synthesis potential of carbohydrate active enzymes and secondary metabolites.</title>
        <authorList>
            <person name="Sorensen T."/>
        </authorList>
    </citation>
    <scope>NUCLEOTIDE SEQUENCE [LARGE SCALE GENOMIC DNA]</scope>
    <source>
        <strain evidence="2 3">CBS 114990</strain>
    </source>
</reference>
<organism evidence="2 3">
    <name type="scientific">Apiospora hydei</name>
    <dbReference type="NCBI Taxonomy" id="1337664"/>
    <lineage>
        <taxon>Eukaryota</taxon>
        <taxon>Fungi</taxon>
        <taxon>Dikarya</taxon>
        <taxon>Ascomycota</taxon>
        <taxon>Pezizomycotina</taxon>
        <taxon>Sordariomycetes</taxon>
        <taxon>Xylariomycetidae</taxon>
        <taxon>Amphisphaeriales</taxon>
        <taxon>Apiosporaceae</taxon>
        <taxon>Apiospora</taxon>
    </lineage>
</organism>
<proteinExistence type="predicted"/>
<sequence length="286" mass="31675">MVKIQIQSDLHLEAPKTYDIFEIVPKAPYLALLGDIGCLAKDYAEYTQFLLAQLRNFKAVLLALGNHEPYHSSWEEARASMAKFQEDVTARKQAGEQLGTFVLLDQTRFDIDDDEEGHGDGGVTILGCTLYSHVPPKARKDVGLRLNDFNYIEDWGLDEHNAAHASDLAWLNAEVTSLEASSSSGSGPATAPKRRIAVLTHYCPTLDARAQDPRHAGSPIQSGFATDLGGEACWESEVVRLWAFGHTHYNCDFVDEERHGKRIYTNQRGYSFSQSPGFDGTAVVEV</sequence>
<dbReference type="SUPFAM" id="SSF56300">
    <property type="entry name" value="Metallo-dependent phosphatases"/>
    <property type="match status" value="1"/>
</dbReference>
<keyword evidence="3" id="KW-1185">Reference proteome</keyword>
<dbReference type="Pfam" id="PF00149">
    <property type="entry name" value="Metallophos"/>
    <property type="match status" value="1"/>
</dbReference>
<gene>
    <name evidence="2" type="ORF">PG997_010688</name>
</gene>
<evidence type="ECO:0000259" key="1">
    <source>
        <dbReference type="Pfam" id="PF00149"/>
    </source>
</evidence>
<dbReference type="PANTHER" id="PTHR37844">
    <property type="entry name" value="SER/THR PROTEIN PHOSPHATASE SUPERFAMILY (AFU_ORTHOLOGUE AFUA_1G14840)"/>
    <property type="match status" value="1"/>
</dbReference>
<dbReference type="InterPro" id="IPR004843">
    <property type="entry name" value="Calcineurin-like_PHP"/>
</dbReference>